<evidence type="ECO:0000256" key="2">
    <source>
        <dbReference type="SAM" id="MobiDB-lite"/>
    </source>
</evidence>
<dbReference type="InterPro" id="IPR036770">
    <property type="entry name" value="Ankyrin_rpt-contain_sf"/>
</dbReference>
<feature type="coiled-coil region" evidence="1">
    <location>
        <begin position="16"/>
        <end position="50"/>
    </location>
</feature>
<feature type="compositionally biased region" description="Gly residues" evidence="2">
    <location>
        <begin position="54"/>
        <end position="65"/>
    </location>
</feature>
<keyword evidence="1" id="KW-0175">Coiled coil</keyword>
<evidence type="ECO:0000256" key="1">
    <source>
        <dbReference type="SAM" id="Coils"/>
    </source>
</evidence>
<evidence type="ECO:0000313" key="3">
    <source>
        <dbReference type="EMBL" id="KAL2913797.1"/>
    </source>
</evidence>
<evidence type="ECO:0000313" key="4">
    <source>
        <dbReference type="Proteomes" id="UP001527925"/>
    </source>
</evidence>
<dbReference type="SUPFAM" id="SSF140860">
    <property type="entry name" value="Pseudo ankyrin repeat-like"/>
    <property type="match status" value="1"/>
</dbReference>
<protein>
    <recommendedName>
        <fullName evidence="5">Ankyrin repeat protein</fullName>
    </recommendedName>
</protein>
<organism evidence="3 4">
    <name type="scientific">Polyrhizophydium stewartii</name>
    <dbReference type="NCBI Taxonomy" id="2732419"/>
    <lineage>
        <taxon>Eukaryota</taxon>
        <taxon>Fungi</taxon>
        <taxon>Fungi incertae sedis</taxon>
        <taxon>Chytridiomycota</taxon>
        <taxon>Chytridiomycota incertae sedis</taxon>
        <taxon>Chytridiomycetes</taxon>
        <taxon>Rhizophydiales</taxon>
        <taxon>Rhizophydiales incertae sedis</taxon>
        <taxon>Polyrhizophydium</taxon>
    </lineage>
</organism>
<evidence type="ECO:0008006" key="5">
    <source>
        <dbReference type="Google" id="ProtNLM"/>
    </source>
</evidence>
<dbReference type="PANTHER" id="PTHR46586">
    <property type="entry name" value="ANKYRIN REPEAT-CONTAINING PROTEIN"/>
    <property type="match status" value="1"/>
</dbReference>
<keyword evidence="4" id="KW-1185">Reference proteome</keyword>
<comment type="caution">
    <text evidence="3">The sequence shown here is derived from an EMBL/GenBank/DDBJ whole genome shotgun (WGS) entry which is preliminary data.</text>
</comment>
<accession>A0ABR4N2L5</accession>
<reference evidence="3 4" key="1">
    <citation type="submission" date="2023-09" db="EMBL/GenBank/DDBJ databases">
        <title>Pangenome analysis of Batrachochytrium dendrobatidis and related Chytrids.</title>
        <authorList>
            <person name="Yacoub M.N."/>
            <person name="Stajich J.E."/>
            <person name="James T.Y."/>
        </authorList>
    </citation>
    <scope>NUCLEOTIDE SEQUENCE [LARGE SCALE GENOMIC DNA]</scope>
    <source>
        <strain evidence="3 4">JEL0888</strain>
    </source>
</reference>
<dbReference type="Pfam" id="PF13637">
    <property type="entry name" value="Ank_4"/>
    <property type="match status" value="1"/>
</dbReference>
<dbReference type="CDD" id="cd14686">
    <property type="entry name" value="bZIP"/>
    <property type="match status" value="1"/>
</dbReference>
<dbReference type="Proteomes" id="UP001527925">
    <property type="component" value="Unassembled WGS sequence"/>
</dbReference>
<dbReference type="InterPro" id="IPR052050">
    <property type="entry name" value="SecEffector_AnkRepeat"/>
</dbReference>
<dbReference type="PANTHER" id="PTHR46586:SF3">
    <property type="entry name" value="ANKYRIN REPEAT-CONTAINING PROTEIN"/>
    <property type="match status" value="1"/>
</dbReference>
<name>A0ABR4N2L5_9FUNG</name>
<dbReference type="Gene3D" id="1.25.40.20">
    <property type="entry name" value="Ankyrin repeat-containing domain"/>
    <property type="match status" value="1"/>
</dbReference>
<proteinExistence type="predicted"/>
<feature type="region of interest" description="Disordered" evidence="2">
    <location>
        <begin position="54"/>
        <end position="85"/>
    </location>
</feature>
<gene>
    <name evidence="3" type="ORF">HK105_206676</name>
</gene>
<dbReference type="InterPro" id="IPR002110">
    <property type="entry name" value="Ankyrin_rpt"/>
</dbReference>
<sequence length="555" mass="61215">MSNTTNSANTGSGQQAQRLAARVAELEAEVAALRVRNAELEAEVASLRAAAVGGGSQHGAAGAGTQGSAVAGASSDDLPPGGSHWDRLPAELHREVFRRASPLFLLQSGRVRWITALSDDDQRLAWAEAFRSDWDGDLEMLLPRHTLWKCRDEDWLNIRTLGMLMRVADIAKEHDVDTGALNQVAMCNGWVHAIDRSRSDIAKDAMAAELGIDAIENLIALRILHKNRELVEAAAEYGRLDVVQWADKHVPAKFWTTKVMDKAALSGNADLVQWLHANRTEGCTAKAMDNAASSGNADLVKWLHANRTEGCTADAMDNAAGAGSIETLEFLHTQRNEGGGRFLFKKAIWNDQTEAFKWLLANISNYPHDECLVEAAEKDNIEILALLAPKCKHKAITKAAIGAAGRSSITALAWINQNMPSLVNNRVVAETHNAASLAWLHQHRRDLFTKPVVLEAIKKCVMGEYFPAVKWLRDAFPDVFGEHDASRLPREDANAAIDWLAENVPSTWEYYIDFVIEANHRDALAWLDENTYPSEDDAGKIEYALRDLREQAQQQ</sequence>
<dbReference type="EMBL" id="JADGIZ020000041">
    <property type="protein sequence ID" value="KAL2913797.1"/>
    <property type="molecule type" value="Genomic_DNA"/>
</dbReference>
<feature type="compositionally biased region" description="Low complexity" evidence="2">
    <location>
        <begin position="66"/>
        <end position="75"/>
    </location>
</feature>